<name>A0ABQ3DW95_9ACTN</name>
<keyword evidence="3" id="KW-1185">Reference proteome</keyword>
<evidence type="ECO:0000313" key="3">
    <source>
        <dbReference type="Proteomes" id="UP000599437"/>
    </source>
</evidence>
<dbReference type="InterPro" id="IPR009057">
    <property type="entry name" value="Homeodomain-like_sf"/>
</dbReference>
<organism evidence="2 3">
    <name type="scientific">Streptomyces chryseus</name>
    <dbReference type="NCBI Taxonomy" id="68186"/>
    <lineage>
        <taxon>Bacteria</taxon>
        <taxon>Bacillati</taxon>
        <taxon>Actinomycetota</taxon>
        <taxon>Actinomycetes</taxon>
        <taxon>Kitasatosporales</taxon>
        <taxon>Streptomycetaceae</taxon>
        <taxon>Streptomyces</taxon>
    </lineage>
</organism>
<evidence type="ECO:0000313" key="2">
    <source>
        <dbReference type="EMBL" id="GHB10230.1"/>
    </source>
</evidence>
<dbReference type="RefSeq" id="WP_138894024.1">
    <property type="nucleotide sequence ID" value="NZ_BMVO01000011.1"/>
</dbReference>
<feature type="domain" description="HTH merR-type" evidence="1">
    <location>
        <begin position="8"/>
        <end position="72"/>
    </location>
</feature>
<dbReference type="Pfam" id="PF04255">
    <property type="entry name" value="DUF433"/>
    <property type="match status" value="1"/>
</dbReference>
<gene>
    <name evidence="2" type="ORF">GCM10010346_36750</name>
</gene>
<sequence length="213" mass="23383">MSYEPKLAAALSGATMRQLSHWRRAGKSGAVLVPEVSDRRPILYSFRDVVALRACVRLRQETSLQKIRRALNTLREDLGEREHLSSYALVTDGGSIYLAEPDQAVDLIRGGNVVIHQLVDVLAPFYQDGRRIPALLSPREHLTVEPAVRGGEPVIHGTRIPATEVAALVRDGIQPERIVDFYPGVSAEAARDAVDFSDYVDSYGDSAPRQVAA</sequence>
<dbReference type="InterPro" id="IPR007367">
    <property type="entry name" value="DUF433"/>
</dbReference>
<protein>
    <recommendedName>
        <fullName evidence="1">HTH merR-type domain-containing protein</fullName>
    </recommendedName>
</protein>
<proteinExistence type="predicted"/>
<evidence type="ECO:0000259" key="1">
    <source>
        <dbReference type="Pfam" id="PF13411"/>
    </source>
</evidence>
<dbReference type="InterPro" id="IPR000551">
    <property type="entry name" value="MerR-type_HTH_dom"/>
</dbReference>
<dbReference type="Pfam" id="PF13411">
    <property type="entry name" value="MerR_1"/>
    <property type="match status" value="1"/>
</dbReference>
<dbReference type="InterPro" id="IPR036388">
    <property type="entry name" value="WH-like_DNA-bd_sf"/>
</dbReference>
<dbReference type="Proteomes" id="UP000599437">
    <property type="component" value="Unassembled WGS sequence"/>
</dbReference>
<reference evidence="3" key="1">
    <citation type="journal article" date="2019" name="Int. J. Syst. Evol. Microbiol.">
        <title>The Global Catalogue of Microorganisms (GCM) 10K type strain sequencing project: providing services to taxonomists for standard genome sequencing and annotation.</title>
        <authorList>
            <consortium name="The Broad Institute Genomics Platform"/>
            <consortium name="The Broad Institute Genome Sequencing Center for Infectious Disease"/>
            <person name="Wu L."/>
            <person name="Ma J."/>
        </authorList>
    </citation>
    <scope>NUCLEOTIDE SEQUENCE [LARGE SCALE GENOMIC DNA]</scope>
    <source>
        <strain evidence="3">JCM 4737</strain>
    </source>
</reference>
<accession>A0ABQ3DW95</accession>
<dbReference type="EMBL" id="BMVO01000011">
    <property type="protein sequence ID" value="GHB10230.1"/>
    <property type="molecule type" value="Genomic_DNA"/>
</dbReference>
<dbReference type="Gene3D" id="1.10.10.10">
    <property type="entry name" value="Winged helix-like DNA-binding domain superfamily/Winged helix DNA-binding domain"/>
    <property type="match status" value="1"/>
</dbReference>
<dbReference type="Gene3D" id="1.10.1660.10">
    <property type="match status" value="1"/>
</dbReference>
<dbReference type="SUPFAM" id="SSF46689">
    <property type="entry name" value="Homeodomain-like"/>
    <property type="match status" value="1"/>
</dbReference>
<comment type="caution">
    <text evidence="2">The sequence shown here is derived from an EMBL/GenBank/DDBJ whole genome shotgun (WGS) entry which is preliminary data.</text>
</comment>